<dbReference type="PANTHER" id="PTHR12832:SF11">
    <property type="entry name" value="LD23868P"/>
    <property type="match status" value="1"/>
</dbReference>
<proteinExistence type="inferred from homology"/>
<feature type="region of interest" description="Disordered" evidence="3">
    <location>
        <begin position="355"/>
        <end position="381"/>
    </location>
</feature>
<feature type="coiled-coil region" evidence="2">
    <location>
        <begin position="96"/>
        <end position="251"/>
    </location>
</feature>
<dbReference type="AlphaFoldDB" id="A0AAD8TKF6"/>
<feature type="region of interest" description="Disordered" evidence="3">
    <location>
        <begin position="594"/>
        <end position="613"/>
    </location>
</feature>
<feature type="region of interest" description="Disordered" evidence="3">
    <location>
        <begin position="1"/>
        <end position="44"/>
    </location>
</feature>
<reference evidence="4" key="1">
    <citation type="submission" date="2023-07" db="EMBL/GenBank/DDBJ databases">
        <title>A chromosome-level genome assembly of Lolium multiflorum.</title>
        <authorList>
            <person name="Chen Y."/>
            <person name="Copetti D."/>
            <person name="Kolliker R."/>
            <person name="Studer B."/>
        </authorList>
    </citation>
    <scope>NUCLEOTIDE SEQUENCE</scope>
    <source>
        <strain evidence="4">02402/16</strain>
        <tissue evidence="4">Leaf</tissue>
    </source>
</reference>
<evidence type="ECO:0008006" key="6">
    <source>
        <dbReference type="Google" id="ProtNLM"/>
    </source>
</evidence>
<dbReference type="Proteomes" id="UP001231189">
    <property type="component" value="Unassembled WGS sequence"/>
</dbReference>
<keyword evidence="2" id="KW-0175">Coiled coil</keyword>
<feature type="compositionally biased region" description="Polar residues" evidence="3">
    <location>
        <begin position="441"/>
        <end position="459"/>
    </location>
</feature>
<evidence type="ECO:0000256" key="1">
    <source>
        <dbReference type="ARBA" id="ARBA00010954"/>
    </source>
</evidence>
<evidence type="ECO:0000313" key="5">
    <source>
        <dbReference type="Proteomes" id="UP001231189"/>
    </source>
</evidence>
<feature type="compositionally biased region" description="Basic residues" evidence="3">
    <location>
        <begin position="355"/>
        <end position="374"/>
    </location>
</feature>
<comment type="caution">
    <text evidence="4">The sequence shown here is derived from an EMBL/GenBank/DDBJ whole genome shotgun (WGS) entry which is preliminary data.</text>
</comment>
<dbReference type="Pfam" id="PF05794">
    <property type="entry name" value="Tcp11"/>
    <property type="match status" value="1"/>
</dbReference>
<evidence type="ECO:0000256" key="2">
    <source>
        <dbReference type="SAM" id="Coils"/>
    </source>
</evidence>
<accession>A0AAD8TKF6</accession>
<keyword evidence="5" id="KW-1185">Reference proteome</keyword>
<feature type="region of interest" description="Disordered" evidence="3">
    <location>
        <begin position="437"/>
        <end position="459"/>
    </location>
</feature>
<organism evidence="4 5">
    <name type="scientific">Lolium multiflorum</name>
    <name type="common">Italian ryegrass</name>
    <name type="synonym">Lolium perenne subsp. multiflorum</name>
    <dbReference type="NCBI Taxonomy" id="4521"/>
    <lineage>
        <taxon>Eukaryota</taxon>
        <taxon>Viridiplantae</taxon>
        <taxon>Streptophyta</taxon>
        <taxon>Embryophyta</taxon>
        <taxon>Tracheophyta</taxon>
        <taxon>Spermatophyta</taxon>
        <taxon>Magnoliopsida</taxon>
        <taxon>Liliopsida</taxon>
        <taxon>Poales</taxon>
        <taxon>Poaceae</taxon>
        <taxon>BOP clade</taxon>
        <taxon>Pooideae</taxon>
        <taxon>Poodae</taxon>
        <taxon>Poeae</taxon>
        <taxon>Poeae Chloroplast Group 2 (Poeae type)</taxon>
        <taxon>Loliodinae</taxon>
        <taxon>Loliinae</taxon>
        <taxon>Lolium</taxon>
    </lineage>
</organism>
<dbReference type="GO" id="GO:0007165">
    <property type="term" value="P:signal transduction"/>
    <property type="evidence" value="ECO:0007669"/>
    <property type="project" value="TreeGrafter"/>
</dbReference>
<dbReference type="InterPro" id="IPR008862">
    <property type="entry name" value="Tcp11"/>
</dbReference>
<name>A0AAD8TKF6_LOLMU</name>
<gene>
    <name evidence="4" type="ORF">QYE76_044094</name>
</gene>
<evidence type="ECO:0000256" key="3">
    <source>
        <dbReference type="SAM" id="MobiDB-lite"/>
    </source>
</evidence>
<comment type="similarity">
    <text evidence="1">Belongs to the TCP11 family.</text>
</comment>
<dbReference type="EMBL" id="JAUUTY010000002">
    <property type="protein sequence ID" value="KAK1683246.1"/>
    <property type="molecule type" value="Genomic_DNA"/>
</dbReference>
<dbReference type="PANTHER" id="PTHR12832">
    <property type="entry name" value="TESTIS-SPECIFIC PROTEIN PBS13 T-COMPLEX 11"/>
    <property type="match status" value="1"/>
</dbReference>
<evidence type="ECO:0000313" key="4">
    <source>
        <dbReference type="EMBL" id="KAK1683246.1"/>
    </source>
</evidence>
<protein>
    <recommendedName>
        <fullName evidence="6">T-complex protein 11</fullName>
    </recommendedName>
</protein>
<sequence>MEIPLEEGAAARVPPRIRRRLLEGRAGGGGGGQTSAEEIEARLKEAEQRRQQFYDWLSCKARKKPRSPSWSSQDEDYGQRLEARLQAAEQKRLSFLAKAQDRLAKLDELRQAAKNDVELRFEKEKEELETRVESRVRQAEENRMRLLNADMERRAALKERTAKSLVQKATSDSKHAEQVRSAILRKRAAAEKKRLALLEAEKRKAHARLAHIQRAAETVCSQRETERIKLKEHLDSKLQRAKRKRAEYLKQRGSPRSSAHADYIKHADFLARKLARCWRNFVKSQKTTHALVQAYDALGINEKSVKSMLFEELAMSMESPAALGATKALLDRLEKRLIVGSSTAENIDHLLKRVVSPKRKAPQSRTRVAAKRPARTSEPSRSSRYSLRVVLCAYMILAHPGAVLSGHGEQEKLLMESAANFVREFELLVKTVLEGPGRASRQPSLDTDAAESSSCQMPSHVTGQSKFRTQLVSFDKAWCSYLYRFVVWKVKDARSLEGDLVRAACKLELSMMQTCKLTSDGQSQDLTHDMKAIQKQVTDDQKLLREKVQHLSGDAGIERMNSALSDMRSKFFEAKENGSQLATPVANVSTPLSINPSGQLPPADVNVSTKTDAGGSRPIVRSLFGASSSSSTSPVSLPTDNEQMVNEMLHENGVAFAVNSDDASTIEKDFQARVRETMEKAFWDVITDSMKGDKPDYSQLINLVKEVRDSLHDLAPKGWKEEILGNIDVEILTQVLESGSQDTQYLGQIMHYSLDMVRKLSAAAKEDEMKKSHDKLLSELAASSEVNGNGVSSFVIAVIKGLRFTLEEIKELQAEVSKARIQMMQPMIKGSAGVEYLQKAFGDRYGPPASASASLPATLQWVSASKNMADAEWSEHLGSLSVLPAADHAQPLVTVLRAGHGAPGGQTAALSAAGSSGLPECTGEKVNKLVRIGLLQLIGGMEGLQLQSTPESFHLNFMRLWAVQGQFQGVIVMATSMLVLRQVLMSENPKITPLELENIISELFGTLVKLLDNSREAGTEEIVEAMMSSSASAGTASDEKIQSRRQIITRVFLKSLQADDVVYNKVSRAVHCAFRGVVLGGSGPKGQKLAEAALRRVGAGKLVDRVVKAAEVLIRVATLSEKVHGPWYKALA</sequence>